<dbReference type="Pfam" id="PF02237">
    <property type="entry name" value="BPL_C"/>
    <property type="match status" value="1"/>
</dbReference>
<sequence length="267" mass="29668">MTYDYESDATNIKDNLNCVRIGSAVMLLPDIDSTNNLVKKYLLNGADEGLVAVAESQTDGRGRLGRTWHSPPETGIYLSVLLKPHLEPDHFPLFTLLAGVAAVLTINEFSHKRASLKWPNDILVNGKKICGLLCELIQNPGKPNGLIIGIGINANHLAEQFPEDLKNTATSLRIVNGSPVDRLTIIRSLLMNLDREYQTYLTEGNWSVIEKWNLNTDLFGKKVSVNRRSTIITGIAMRLNESGRLVLRKDNGHEEVFDSGEVTLYTN</sequence>
<dbReference type="PROSITE" id="PS51733">
    <property type="entry name" value="BPL_LPL_CATALYTIC"/>
    <property type="match status" value="1"/>
</dbReference>
<dbReference type="Gene3D" id="3.30.930.10">
    <property type="entry name" value="Bira Bifunctional Protein, Domain 2"/>
    <property type="match status" value="1"/>
</dbReference>
<gene>
    <name evidence="5" type="ORF">METZ01_LOCUS324975</name>
</gene>
<proteinExistence type="predicted"/>
<reference evidence="5" key="1">
    <citation type="submission" date="2018-05" db="EMBL/GenBank/DDBJ databases">
        <authorList>
            <person name="Lanie J.A."/>
            <person name="Ng W.-L."/>
            <person name="Kazmierczak K.M."/>
            <person name="Andrzejewski T.M."/>
            <person name="Davidsen T.M."/>
            <person name="Wayne K.J."/>
            <person name="Tettelin H."/>
            <person name="Glass J.I."/>
            <person name="Rusch D."/>
            <person name="Podicherti R."/>
            <person name="Tsui H.-C.T."/>
            <person name="Winkler M.E."/>
        </authorList>
    </citation>
    <scope>NUCLEOTIDE SEQUENCE</scope>
</reference>
<dbReference type="NCBIfam" id="TIGR00121">
    <property type="entry name" value="birA_ligase"/>
    <property type="match status" value="1"/>
</dbReference>
<evidence type="ECO:0000256" key="3">
    <source>
        <dbReference type="ARBA" id="ARBA00022840"/>
    </source>
</evidence>
<accession>A0A382PJL9</accession>
<dbReference type="Gene3D" id="2.30.30.100">
    <property type="match status" value="1"/>
</dbReference>
<dbReference type="Pfam" id="PF03099">
    <property type="entry name" value="BPL_LplA_LipB"/>
    <property type="match status" value="1"/>
</dbReference>
<dbReference type="EMBL" id="UINC01107041">
    <property type="protein sequence ID" value="SVC72121.1"/>
    <property type="molecule type" value="Genomic_DNA"/>
</dbReference>
<dbReference type="InterPro" id="IPR008988">
    <property type="entry name" value="Transcriptional_repressor_C"/>
</dbReference>
<dbReference type="PANTHER" id="PTHR12835">
    <property type="entry name" value="BIOTIN PROTEIN LIGASE"/>
    <property type="match status" value="1"/>
</dbReference>
<keyword evidence="1" id="KW-0436">Ligase</keyword>
<dbReference type="GO" id="GO:0005524">
    <property type="term" value="F:ATP binding"/>
    <property type="evidence" value="ECO:0007669"/>
    <property type="project" value="UniProtKB-KW"/>
</dbReference>
<keyword evidence="3" id="KW-0067">ATP-binding</keyword>
<dbReference type="SUPFAM" id="SSF55681">
    <property type="entry name" value="Class II aaRS and biotin synthetases"/>
    <property type="match status" value="1"/>
</dbReference>
<name>A0A382PJL9_9ZZZZ</name>
<dbReference type="GO" id="GO:0004077">
    <property type="term" value="F:biotin--[biotin carboxyl-carrier protein] ligase activity"/>
    <property type="evidence" value="ECO:0007669"/>
    <property type="project" value="InterPro"/>
</dbReference>
<evidence type="ECO:0000259" key="4">
    <source>
        <dbReference type="PROSITE" id="PS51733"/>
    </source>
</evidence>
<dbReference type="InterPro" id="IPR004143">
    <property type="entry name" value="BPL_LPL_catalytic"/>
</dbReference>
<evidence type="ECO:0000313" key="5">
    <source>
        <dbReference type="EMBL" id="SVC72121.1"/>
    </source>
</evidence>
<evidence type="ECO:0000256" key="1">
    <source>
        <dbReference type="ARBA" id="ARBA00022598"/>
    </source>
</evidence>
<dbReference type="InterPro" id="IPR004408">
    <property type="entry name" value="Biotin_CoA_COase_ligase"/>
</dbReference>
<dbReference type="SUPFAM" id="SSF50037">
    <property type="entry name" value="C-terminal domain of transcriptional repressors"/>
    <property type="match status" value="1"/>
</dbReference>
<dbReference type="GO" id="GO:0005737">
    <property type="term" value="C:cytoplasm"/>
    <property type="evidence" value="ECO:0007669"/>
    <property type="project" value="TreeGrafter"/>
</dbReference>
<dbReference type="InterPro" id="IPR045864">
    <property type="entry name" value="aa-tRNA-synth_II/BPL/LPL"/>
</dbReference>
<feature type="domain" description="BPL/LPL catalytic" evidence="4">
    <location>
        <begin position="10"/>
        <end position="201"/>
    </location>
</feature>
<dbReference type="PANTHER" id="PTHR12835:SF5">
    <property type="entry name" value="BIOTIN--PROTEIN LIGASE"/>
    <property type="match status" value="1"/>
</dbReference>
<dbReference type="CDD" id="cd16442">
    <property type="entry name" value="BPL"/>
    <property type="match status" value="1"/>
</dbReference>
<protein>
    <recommendedName>
        <fullName evidence="4">BPL/LPL catalytic domain-containing protein</fullName>
    </recommendedName>
</protein>
<organism evidence="5">
    <name type="scientific">marine metagenome</name>
    <dbReference type="NCBI Taxonomy" id="408172"/>
    <lineage>
        <taxon>unclassified sequences</taxon>
        <taxon>metagenomes</taxon>
        <taxon>ecological metagenomes</taxon>
    </lineage>
</organism>
<keyword evidence="2" id="KW-0547">Nucleotide-binding</keyword>
<dbReference type="AlphaFoldDB" id="A0A382PJL9"/>
<dbReference type="InterPro" id="IPR003142">
    <property type="entry name" value="BPL_C"/>
</dbReference>
<evidence type="ECO:0000256" key="2">
    <source>
        <dbReference type="ARBA" id="ARBA00022741"/>
    </source>
</evidence>